<dbReference type="Pfam" id="PF20420">
    <property type="entry name" value="DUF6702"/>
    <property type="match status" value="1"/>
</dbReference>
<keyword evidence="1" id="KW-0732">Signal</keyword>
<proteinExistence type="predicted"/>
<gene>
    <name evidence="2" type="ORF">F0P94_05020</name>
</gene>
<sequence>MKFRLYTLIVLALLGIGLRAEAHPYHVSIAEVSYNPKSQALEIAIKVFTDDLEKTLSDAAKKPVTLQQSPDVKSQLAAYLKKTFQVEINAKQVLPQKFLGFETEDDAQWLYLEIPVKPEQLKQLTLRNKVLFETFEDQMNLMNVTMNGQKKTLLFKHNDFVHALL</sequence>
<organism evidence="2 3">
    <name type="scientific">Adhaeribacter soli</name>
    <dbReference type="NCBI Taxonomy" id="2607655"/>
    <lineage>
        <taxon>Bacteria</taxon>
        <taxon>Pseudomonadati</taxon>
        <taxon>Bacteroidota</taxon>
        <taxon>Cytophagia</taxon>
        <taxon>Cytophagales</taxon>
        <taxon>Hymenobacteraceae</taxon>
        <taxon>Adhaeribacter</taxon>
    </lineage>
</organism>
<dbReference type="InterPro" id="IPR046525">
    <property type="entry name" value="DUF6702"/>
</dbReference>
<dbReference type="EMBL" id="VTWT01000002">
    <property type="protein sequence ID" value="KAA9340791.1"/>
    <property type="molecule type" value="Genomic_DNA"/>
</dbReference>
<reference evidence="2 3" key="1">
    <citation type="submission" date="2019-09" db="EMBL/GenBank/DDBJ databases">
        <title>Genome sequence of Adhaeribacter sp. M2.</title>
        <authorList>
            <person name="Srinivasan S."/>
        </authorList>
    </citation>
    <scope>NUCLEOTIDE SEQUENCE [LARGE SCALE GENOMIC DNA]</scope>
    <source>
        <strain evidence="2 3">M2</strain>
    </source>
</reference>
<comment type="caution">
    <text evidence="2">The sequence shown here is derived from an EMBL/GenBank/DDBJ whole genome shotgun (WGS) entry which is preliminary data.</text>
</comment>
<feature type="chain" id="PRO_5025031254" evidence="1">
    <location>
        <begin position="23"/>
        <end position="165"/>
    </location>
</feature>
<feature type="signal peptide" evidence="1">
    <location>
        <begin position="1"/>
        <end position="22"/>
    </location>
</feature>
<evidence type="ECO:0000313" key="2">
    <source>
        <dbReference type="EMBL" id="KAA9340791.1"/>
    </source>
</evidence>
<dbReference type="RefSeq" id="WP_150902718.1">
    <property type="nucleotide sequence ID" value="NZ_VTWT01000002.1"/>
</dbReference>
<evidence type="ECO:0000256" key="1">
    <source>
        <dbReference type="SAM" id="SignalP"/>
    </source>
</evidence>
<keyword evidence="3" id="KW-1185">Reference proteome</keyword>
<evidence type="ECO:0000313" key="3">
    <source>
        <dbReference type="Proteomes" id="UP000326570"/>
    </source>
</evidence>
<dbReference type="AlphaFoldDB" id="A0A5N1J7Z9"/>
<protein>
    <submittedName>
        <fullName evidence="2">Uncharacterized protein</fullName>
    </submittedName>
</protein>
<accession>A0A5N1J7Z9</accession>
<name>A0A5N1J7Z9_9BACT</name>
<dbReference type="Proteomes" id="UP000326570">
    <property type="component" value="Unassembled WGS sequence"/>
</dbReference>